<feature type="transmembrane region" description="Helical" evidence="1">
    <location>
        <begin position="6"/>
        <end position="31"/>
    </location>
</feature>
<accession>A0A2S3UZC9</accession>
<keyword evidence="1" id="KW-0472">Membrane</keyword>
<dbReference type="EMBL" id="PPCN01000002">
    <property type="protein sequence ID" value="POF32819.1"/>
    <property type="molecule type" value="Genomic_DNA"/>
</dbReference>
<dbReference type="AlphaFoldDB" id="A0A2S3UZC9"/>
<comment type="caution">
    <text evidence="2">The sequence shown here is derived from an EMBL/GenBank/DDBJ whole genome shotgun (WGS) entry which is preliminary data.</text>
</comment>
<proteinExistence type="predicted"/>
<evidence type="ECO:0000256" key="1">
    <source>
        <dbReference type="SAM" id="Phobius"/>
    </source>
</evidence>
<gene>
    <name evidence="2" type="ORF">CLV41_102224</name>
</gene>
<keyword evidence="1" id="KW-1133">Transmembrane helix</keyword>
<dbReference type="RefSeq" id="WP_103221803.1">
    <property type="nucleotide sequence ID" value="NZ_PPCN01000002.1"/>
</dbReference>
<dbReference type="Proteomes" id="UP000236959">
    <property type="component" value="Unassembled WGS sequence"/>
</dbReference>
<name>A0A2S3UZC9_9HYPH</name>
<organism evidence="2 3">
    <name type="scientific">Roseibium marinum</name>
    <dbReference type="NCBI Taxonomy" id="281252"/>
    <lineage>
        <taxon>Bacteria</taxon>
        <taxon>Pseudomonadati</taxon>
        <taxon>Pseudomonadota</taxon>
        <taxon>Alphaproteobacteria</taxon>
        <taxon>Hyphomicrobiales</taxon>
        <taxon>Stappiaceae</taxon>
        <taxon>Roseibium</taxon>
    </lineage>
</organism>
<sequence length="117" mass="12248">MKTPEWLKPAIVGAGVGAVALAILGFTWGGWVTGASASKMANSMSEDNVIAALVPVCVDISRSDVERVDKLAAIRDASTYKRRDVLMEAGWATVPGSDAPSRDLAKACLTALDIDKS</sequence>
<keyword evidence="3" id="KW-1185">Reference proteome</keyword>
<reference evidence="2 3" key="1">
    <citation type="submission" date="2018-01" db="EMBL/GenBank/DDBJ databases">
        <title>Genomic Encyclopedia of Archaeal and Bacterial Type Strains, Phase II (KMG-II): from individual species to whole genera.</title>
        <authorList>
            <person name="Goeker M."/>
        </authorList>
    </citation>
    <scope>NUCLEOTIDE SEQUENCE [LARGE SCALE GENOMIC DNA]</scope>
    <source>
        <strain evidence="2 3">DSM 17023</strain>
    </source>
</reference>
<dbReference type="OrthoDB" id="5514977at2"/>
<evidence type="ECO:0000313" key="2">
    <source>
        <dbReference type="EMBL" id="POF32819.1"/>
    </source>
</evidence>
<evidence type="ECO:0000313" key="3">
    <source>
        <dbReference type="Proteomes" id="UP000236959"/>
    </source>
</evidence>
<keyword evidence="1" id="KW-0812">Transmembrane</keyword>
<protein>
    <submittedName>
        <fullName evidence="2">Uncharacterized protein</fullName>
    </submittedName>
</protein>